<proteinExistence type="predicted"/>
<gene>
    <name evidence="1" type="ordered locus">Q7C_1739</name>
</gene>
<dbReference type="STRING" id="754477.Q7C_1739"/>
<dbReference type="KEGG" id="mec:Q7C_1739"/>
<dbReference type="Proteomes" id="UP000009145">
    <property type="component" value="Chromosome"/>
</dbReference>
<evidence type="ECO:0000313" key="1">
    <source>
        <dbReference type="EMBL" id="AFJ02880.1"/>
    </source>
</evidence>
<protein>
    <submittedName>
        <fullName evidence="1">Uncharacterized protein</fullName>
    </submittedName>
</protein>
<dbReference type="EMBL" id="CP003380">
    <property type="protein sequence ID" value="AFJ02880.1"/>
    <property type="molecule type" value="Genomic_DNA"/>
</dbReference>
<reference evidence="1 2" key="1">
    <citation type="journal article" date="2012" name="J. Bacteriol.">
        <title>Complete genome sequences of Methylophaga sp. strain JAM1 and Methylophaga sp. strain JAM7.</title>
        <authorList>
            <person name="Villeneuve C."/>
            <person name="Martineau C."/>
            <person name="Mauffrey F."/>
            <person name="Villemur R."/>
        </authorList>
    </citation>
    <scope>NUCLEOTIDE SEQUENCE [LARGE SCALE GENOMIC DNA]</scope>
    <source>
        <strain evidence="1 2">JAM7</strain>
    </source>
</reference>
<dbReference type="AlphaFoldDB" id="I1YIY7"/>
<accession>I1YIY7</accession>
<dbReference type="HOGENOM" id="CLU_3345783_0_0_6"/>
<evidence type="ECO:0000313" key="2">
    <source>
        <dbReference type="Proteomes" id="UP000009145"/>
    </source>
</evidence>
<organism evidence="1 2">
    <name type="scientific">Methylophaga frappieri (strain ATCC BAA-2434 / DSM 25690 / JAM7)</name>
    <dbReference type="NCBI Taxonomy" id="754477"/>
    <lineage>
        <taxon>Bacteria</taxon>
        <taxon>Pseudomonadati</taxon>
        <taxon>Pseudomonadota</taxon>
        <taxon>Gammaproteobacteria</taxon>
        <taxon>Thiotrichales</taxon>
        <taxon>Piscirickettsiaceae</taxon>
        <taxon>Methylophaga</taxon>
    </lineage>
</organism>
<name>I1YIY7_METFJ</name>
<dbReference type="PATRIC" id="fig|754477.3.peg.1709"/>
<sequence>MNTKGQFFIIFKREFSPIFQASGSLEKRLPIGQNQRV</sequence>
<keyword evidence="2" id="KW-1185">Reference proteome</keyword>